<dbReference type="OrthoDB" id="9803573at2"/>
<evidence type="ECO:0000313" key="6">
    <source>
        <dbReference type="Proteomes" id="UP000254476"/>
    </source>
</evidence>
<keyword evidence="5" id="KW-1185">Reference proteome</keyword>
<evidence type="ECO:0000313" key="4">
    <source>
        <dbReference type="EMBL" id="STX41618.1"/>
    </source>
</evidence>
<dbReference type="EMBL" id="UGOB01000001">
    <property type="protein sequence ID" value="STX41618.1"/>
    <property type="molecule type" value="Genomic_DNA"/>
</dbReference>
<dbReference type="GO" id="GO:0003852">
    <property type="term" value="F:2-isopropylmalate synthase activity"/>
    <property type="evidence" value="ECO:0007669"/>
    <property type="project" value="TreeGrafter"/>
</dbReference>
<gene>
    <name evidence="4" type="primary">bphI</name>
    <name evidence="3" type="ORF">Lgra_0678</name>
    <name evidence="4" type="ORF">NCTC12388_00328</name>
</gene>
<dbReference type="PROSITE" id="PS50991">
    <property type="entry name" value="PYR_CT"/>
    <property type="match status" value="1"/>
</dbReference>
<dbReference type="PANTHER" id="PTHR10277">
    <property type="entry name" value="HOMOCITRATE SYNTHASE-RELATED"/>
    <property type="match status" value="1"/>
</dbReference>
<dbReference type="InterPro" id="IPR013785">
    <property type="entry name" value="Aldolase_TIM"/>
</dbReference>
<keyword evidence="4" id="KW-0456">Lyase</keyword>
<dbReference type="GO" id="GO:0008701">
    <property type="term" value="F:4-hydroxy-2-oxovalerate aldolase activity"/>
    <property type="evidence" value="ECO:0007669"/>
    <property type="project" value="UniProtKB-EC"/>
</dbReference>
<dbReference type="SUPFAM" id="SSF51569">
    <property type="entry name" value="Aldolase"/>
    <property type="match status" value="1"/>
</dbReference>
<dbReference type="InterPro" id="IPR000891">
    <property type="entry name" value="PYR_CT"/>
</dbReference>
<dbReference type="Gene3D" id="3.20.20.70">
    <property type="entry name" value="Aldolase class I"/>
    <property type="match status" value="1"/>
</dbReference>
<proteinExistence type="predicted"/>
<keyword evidence="1" id="KW-0464">Manganese</keyword>
<dbReference type="Proteomes" id="UP000254476">
    <property type="component" value="Unassembled WGS sequence"/>
</dbReference>
<dbReference type="InterPro" id="IPR050073">
    <property type="entry name" value="2-IPM_HCS-like"/>
</dbReference>
<reference evidence="3 5" key="1">
    <citation type="submission" date="2015-11" db="EMBL/GenBank/DDBJ databases">
        <title>Genomic analysis of 38 Legionella species identifies large and diverse effector repertoires.</title>
        <authorList>
            <person name="Burstein D."/>
            <person name="Amaro F."/>
            <person name="Zusman T."/>
            <person name="Lifshitz Z."/>
            <person name="Cohen O."/>
            <person name="Gilbert J.A."/>
            <person name="Pupko T."/>
            <person name="Shuman H.A."/>
            <person name="Segal G."/>
        </authorList>
    </citation>
    <scope>NUCLEOTIDE SEQUENCE [LARGE SCALE GENOMIC DNA]</scope>
    <source>
        <strain evidence="3 5">Lyon 8420412</strain>
    </source>
</reference>
<name>A0A378J2X2_9GAMM</name>
<accession>A0A378J2X2</accession>
<reference evidence="4 6" key="2">
    <citation type="submission" date="2018-06" db="EMBL/GenBank/DDBJ databases">
        <authorList>
            <consortium name="Pathogen Informatics"/>
            <person name="Doyle S."/>
        </authorList>
    </citation>
    <scope>NUCLEOTIDE SEQUENCE [LARGE SCALE GENOMIC DNA]</scope>
    <source>
        <strain evidence="4 6">NCTC12388</strain>
    </source>
</reference>
<protein>
    <submittedName>
        <fullName evidence="4">4-hydroxy-2-oxovalerate aldolase</fullName>
        <ecNumber evidence="4">4.1.3.39</ecNumber>
    </submittedName>
</protein>
<evidence type="ECO:0000256" key="1">
    <source>
        <dbReference type="ARBA" id="ARBA00023211"/>
    </source>
</evidence>
<dbReference type="AlphaFoldDB" id="A0A378J2X2"/>
<dbReference type="RefSeq" id="WP_058497882.1">
    <property type="nucleotide sequence ID" value="NZ_CAAAHW010000008.1"/>
</dbReference>
<organism evidence="4 6">
    <name type="scientific">Legionella gratiana</name>
    <dbReference type="NCBI Taxonomy" id="45066"/>
    <lineage>
        <taxon>Bacteria</taxon>
        <taxon>Pseudomonadati</taxon>
        <taxon>Pseudomonadota</taxon>
        <taxon>Gammaproteobacteria</taxon>
        <taxon>Legionellales</taxon>
        <taxon>Legionellaceae</taxon>
        <taxon>Legionella</taxon>
    </lineage>
</organism>
<dbReference type="EC" id="4.1.3.39" evidence="4"/>
<dbReference type="PANTHER" id="PTHR10277:SF9">
    <property type="entry name" value="2-ISOPROPYLMALATE SYNTHASE 1, CHLOROPLASTIC-RELATED"/>
    <property type="match status" value="1"/>
</dbReference>
<feature type="domain" description="Pyruvate carboxyltransferase" evidence="2">
    <location>
        <begin position="5"/>
        <end position="253"/>
    </location>
</feature>
<dbReference type="Proteomes" id="UP000054691">
    <property type="component" value="Unassembled WGS sequence"/>
</dbReference>
<sequence>MSEPIILLDTSLRDGGHRTNFNFTDIELEEILQPLDNSGIEYIEVGYRNGSLIPADVGRAGWCAKEYLSFCRSLIKQAKIAVMIYPNNVTQEDLIELKECDVDLLRICVPKGELESALPKIKMARNAHMKVAINFAQTSCYKENDLDEVMKQLSDYEPDIIYFADSNGSLLPPQVKALYDRYRNTYQTSFGFHAHDNLGLAQANALAAISAGVRFIDVTLAGMGRGIGNLKTEFFVAYLHSIQFKKYNLENIVKAANYVRHSLRIGQEPIEISEFLRGISDQ</sequence>
<dbReference type="EMBL" id="LNYE01000006">
    <property type="protein sequence ID" value="KTD14647.1"/>
    <property type="molecule type" value="Genomic_DNA"/>
</dbReference>
<evidence type="ECO:0000313" key="5">
    <source>
        <dbReference type="Proteomes" id="UP000054691"/>
    </source>
</evidence>
<evidence type="ECO:0000313" key="3">
    <source>
        <dbReference type="EMBL" id="KTD14647.1"/>
    </source>
</evidence>
<dbReference type="STRING" id="45066.Lgra_0678"/>
<evidence type="ECO:0000259" key="2">
    <source>
        <dbReference type="PROSITE" id="PS50991"/>
    </source>
</evidence>
<dbReference type="GO" id="GO:0009098">
    <property type="term" value="P:L-leucine biosynthetic process"/>
    <property type="evidence" value="ECO:0007669"/>
    <property type="project" value="TreeGrafter"/>
</dbReference>
<dbReference type="Pfam" id="PF00682">
    <property type="entry name" value="HMGL-like"/>
    <property type="match status" value="1"/>
</dbReference>